<sequence>MRLSLVLGIAALGATGAAAADVSVCGDATYSLSEARGALCSGAGVAPAGMACPLRGDVAVADCHDYLPSFVEGSSCVAPEDAECRIVTGSTWGCVLPSVGCGDSTVCCTPAATVPAATTEEDDICPTWEYDGEDDAVASIDTSSAFDGNDDYDESWFTQTTTVTELYNCGEVPATTEAPTTSAPATESPAIQSPVTQSPATGTPTTESPASEPPVTATPVTESPATENPATEAPVTQSPTTETPTTDTPTTDSPVTQSPATESPVTESPTTETPGTESPVTEAPTTPTPSTETPTTETP</sequence>
<gene>
    <name evidence="3" type="ORF">PF004_g21745</name>
</gene>
<dbReference type="EMBL" id="QXGC01002091">
    <property type="protein sequence ID" value="KAE9190958.1"/>
    <property type="molecule type" value="Genomic_DNA"/>
</dbReference>
<feature type="compositionally biased region" description="Low complexity" evidence="1">
    <location>
        <begin position="198"/>
        <end position="215"/>
    </location>
</feature>
<feature type="signal peptide" evidence="2">
    <location>
        <begin position="1"/>
        <end position="19"/>
    </location>
</feature>
<accession>A0A6G0N404</accession>
<evidence type="ECO:0000256" key="1">
    <source>
        <dbReference type="SAM" id="MobiDB-lite"/>
    </source>
</evidence>
<dbReference type="Proteomes" id="UP000476176">
    <property type="component" value="Unassembled WGS sequence"/>
</dbReference>
<feature type="compositionally biased region" description="Low complexity" evidence="1">
    <location>
        <begin position="174"/>
        <end position="190"/>
    </location>
</feature>
<feature type="compositionally biased region" description="Low complexity" evidence="1">
    <location>
        <begin position="234"/>
        <end position="299"/>
    </location>
</feature>
<feature type="chain" id="PRO_5026218114" evidence="2">
    <location>
        <begin position="20"/>
        <end position="299"/>
    </location>
</feature>
<dbReference type="AlphaFoldDB" id="A0A6G0N404"/>
<proteinExistence type="predicted"/>
<name>A0A6G0N404_9STRA</name>
<evidence type="ECO:0000313" key="3">
    <source>
        <dbReference type="EMBL" id="KAE9190958.1"/>
    </source>
</evidence>
<organism evidence="3 4">
    <name type="scientific">Phytophthora fragariae</name>
    <dbReference type="NCBI Taxonomy" id="53985"/>
    <lineage>
        <taxon>Eukaryota</taxon>
        <taxon>Sar</taxon>
        <taxon>Stramenopiles</taxon>
        <taxon>Oomycota</taxon>
        <taxon>Peronosporomycetes</taxon>
        <taxon>Peronosporales</taxon>
        <taxon>Peronosporaceae</taxon>
        <taxon>Phytophthora</taxon>
    </lineage>
</organism>
<protein>
    <submittedName>
        <fullName evidence="3">Uncharacterized protein</fullName>
    </submittedName>
</protein>
<evidence type="ECO:0000256" key="2">
    <source>
        <dbReference type="SAM" id="SignalP"/>
    </source>
</evidence>
<keyword evidence="2" id="KW-0732">Signal</keyword>
<comment type="caution">
    <text evidence="3">The sequence shown here is derived from an EMBL/GenBank/DDBJ whole genome shotgun (WGS) entry which is preliminary data.</text>
</comment>
<evidence type="ECO:0000313" key="4">
    <source>
        <dbReference type="Proteomes" id="UP000476176"/>
    </source>
</evidence>
<feature type="compositionally biased region" description="Polar residues" evidence="1">
    <location>
        <begin position="218"/>
        <end position="229"/>
    </location>
</feature>
<feature type="region of interest" description="Disordered" evidence="1">
    <location>
        <begin position="174"/>
        <end position="299"/>
    </location>
</feature>
<feature type="non-terminal residue" evidence="3">
    <location>
        <position position="299"/>
    </location>
</feature>
<reference evidence="3 4" key="1">
    <citation type="submission" date="2018-09" db="EMBL/GenBank/DDBJ databases">
        <title>Genomic investigation of the strawberry pathogen Phytophthora fragariae indicates pathogenicity is determined by transcriptional variation in three key races.</title>
        <authorList>
            <person name="Adams T.M."/>
            <person name="Armitage A.D."/>
            <person name="Sobczyk M.K."/>
            <person name="Bates H.J."/>
            <person name="Dunwell J.M."/>
            <person name="Nellist C.F."/>
            <person name="Harrison R.J."/>
        </authorList>
    </citation>
    <scope>NUCLEOTIDE SEQUENCE [LARGE SCALE GENOMIC DNA]</scope>
    <source>
        <strain evidence="3 4">BC-23</strain>
    </source>
</reference>